<dbReference type="RefSeq" id="WP_267301327.1">
    <property type="nucleotide sequence ID" value="NZ_JAOQJZ010000009.1"/>
</dbReference>
<evidence type="ECO:0000313" key="4">
    <source>
        <dbReference type="Proteomes" id="UP001208131"/>
    </source>
</evidence>
<comment type="caution">
    <text evidence="3">The sequence shown here is derived from an EMBL/GenBank/DDBJ whole genome shotgun (WGS) entry which is preliminary data.</text>
</comment>
<organism evidence="3 4">
    <name type="scientific">Hominimerdicola aceti</name>
    <dbReference type="NCBI Taxonomy" id="2981726"/>
    <lineage>
        <taxon>Bacteria</taxon>
        <taxon>Bacillati</taxon>
        <taxon>Bacillota</taxon>
        <taxon>Clostridia</taxon>
        <taxon>Eubacteriales</taxon>
        <taxon>Oscillospiraceae</taxon>
        <taxon>Hominimerdicola</taxon>
    </lineage>
</organism>
<keyword evidence="4" id="KW-1185">Reference proteome</keyword>
<evidence type="ECO:0000256" key="2">
    <source>
        <dbReference type="SAM" id="SignalP"/>
    </source>
</evidence>
<dbReference type="Proteomes" id="UP001208131">
    <property type="component" value="Unassembled WGS sequence"/>
</dbReference>
<feature type="chain" id="PRO_5041954729" description="Lipoprotein" evidence="2">
    <location>
        <begin position="20"/>
        <end position="289"/>
    </location>
</feature>
<evidence type="ECO:0000256" key="1">
    <source>
        <dbReference type="SAM" id="MobiDB-lite"/>
    </source>
</evidence>
<reference evidence="3 4" key="1">
    <citation type="journal article" date="2021" name="ISME Commun">
        <title>Automated analysis of genomic sequences facilitates high-throughput and comprehensive description of bacteria.</title>
        <authorList>
            <person name="Hitch T.C.A."/>
        </authorList>
    </citation>
    <scope>NUCLEOTIDE SEQUENCE [LARGE SCALE GENOMIC DNA]</scope>
    <source>
        <strain evidence="3 4">Sanger_31</strain>
    </source>
</reference>
<dbReference type="PROSITE" id="PS51257">
    <property type="entry name" value="PROKAR_LIPOPROTEIN"/>
    <property type="match status" value="1"/>
</dbReference>
<name>A0AAE3LMW6_9FIRM</name>
<keyword evidence="2" id="KW-0732">Signal</keyword>
<dbReference type="AlphaFoldDB" id="A0AAE3LMW6"/>
<gene>
    <name evidence="3" type="ORF">OCV57_09505</name>
</gene>
<proteinExistence type="predicted"/>
<feature type="signal peptide" evidence="2">
    <location>
        <begin position="1"/>
        <end position="19"/>
    </location>
</feature>
<evidence type="ECO:0000313" key="3">
    <source>
        <dbReference type="EMBL" id="MCU6706156.1"/>
    </source>
</evidence>
<dbReference type="EMBL" id="JAOQJZ010000009">
    <property type="protein sequence ID" value="MCU6706156.1"/>
    <property type="molecule type" value="Genomic_DNA"/>
</dbReference>
<evidence type="ECO:0008006" key="5">
    <source>
        <dbReference type="Google" id="ProtNLM"/>
    </source>
</evidence>
<sequence length="289" mass="31382">MKKFLACALALTLTSAMFASCGSSDDSSSKAEAKTTTTTTTAATTTEATTTTAAPESTADSTAASGTESEGEAAKDISEMPATLKNYEEASVYFKKDMDVASIVEPFAEKDYENDESHVNISVEELAGIPMIKVETLDQDNGNYKIPKIRFHMEKLFEGQEADLEKIFTIKADVVTKAVGEFTGDDGTKSLVPGNFMGAFVTQPTTGEGENSWNDLYDFGEAEWTSEWGSYELTMRPGIKDGATFVNSTEPQYVSLMRWGIPNQADFYIADLRFEDEDGNVIACANFGK</sequence>
<protein>
    <recommendedName>
        <fullName evidence="5">Lipoprotein</fullName>
    </recommendedName>
</protein>
<accession>A0AAE3LMW6</accession>
<feature type="region of interest" description="Disordered" evidence="1">
    <location>
        <begin position="23"/>
        <end position="80"/>
    </location>
</feature>
<feature type="compositionally biased region" description="Low complexity" evidence="1">
    <location>
        <begin position="34"/>
        <end position="68"/>
    </location>
</feature>